<reference evidence="3" key="1">
    <citation type="journal article" date="2005" name="Nature">
        <title>The map-based sequence of the rice genome.</title>
        <authorList>
            <consortium name="International rice genome sequencing project (IRGSP)"/>
            <person name="Matsumoto T."/>
            <person name="Wu J."/>
            <person name="Kanamori H."/>
            <person name="Katayose Y."/>
            <person name="Fujisawa M."/>
            <person name="Namiki N."/>
            <person name="Mizuno H."/>
            <person name="Yamamoto K."/>
            <person name="Antonio B.A."/>
            <person name="Baba T."/>
            <person name="Sakata K."/>
            <person name="Nagamura Y."/>
            <person name="Aoki H."/>
            <person name="Arikawa K."/>
            <person name="Arita K."/>
            <person name="Bito T."/>
            <person name="Chiden Y."/>
            <person name="Fujitsuka N."/>
            <person name="Fukunaka R."/>
            <person name="Hamada M."/>
            <person name="Harada C."/>
            <person name="Hayashi A."/>
            <person name="Hijishita S."/>
            <person name="Honda M."/>
            <person name="Hosokawa S."/>
            <person name="Ichikawa Y."/>
            <person name="Idonuma A."/>
            <person name="Iijima M."/>
            <person name="Ikeda M."/>
            <person name="Ikeno M."/>
            <person name="Ito K."/>
            <person name="Ito S."/>
            <person name="Ito T."/>
            <person name="Ito Y."/>
            <person name="Ito Y."/>
            <person name="Iwabuchi A."/>
            <person name="Kamiya K."/>
            <person name="Karasawa W."/>
            <person name="Kurita K."/>
            <person name="Katagiri S."/>
            <person name="Kikuta A."/>
            <person name="Kobayashi H."/>
            <person name="Kobayashi N."/>
            <person name="Machita K."/>
            <person name="Maehara T."/>
            <person name="Masukawa M."/>
            <person name="Mizubayashi T."/>
            <person name="Mukai Y."/>
            <person name="Nagasaki H."/>
            <person name="Nagata Y."/>
            <person name="Naito S."/>
            <person name="Nakashima M."/>
            <person name="Nakama Y."/>
            <person name="Nakamichi Y."/>
            <person name="Nakamura M."/>
            <person name="Meguro A."/>
            <person name="Negishi M."/>
            <person name="Ohta I."/>
            <person name="Ohta T."/>
            <person name="Okamoto M."/>
            <person name="Ono N."/>
            <person name="Saji S."/>
            <person name="Sakaguchi M."/>
            <person name="Sakai K."/>
            <person name="Shibata M."/>
            <person name="Shimokawa T."/>
            <person name="Song J."/>
            <person name="Takazaki Y."/>
            <person name="Terasawa K."/>
            <person name="Tsugane M."/>
            <person name="Tsuji K."/>
            <person name="Ueda S."/>
            <person name="Waki K."/>
            <person name="Yamagata H."/>
            <person name="Yamamoto M."/>
            <person name="Yamamoto S."/>
            <person name="Yamane H."/>
            <person name="Yoshiki S."/>
            <person name="Yoshihara R."/>
            <person name="Yukawa K."/>
            <person name="Zhong H."/>
            <person name="Yano M."/>
            <person name="Yuan Q."/>
            <person name="Ouyang S."/>
            <person name="Liu J."/>
            <person name="Jones K.M."/>
            <person name="Gansberger K."/>
            <person name="Moffat K."/>
            <person name="Hill J."/>
            <person name="Bera J."/>
            <person name="Fadrosh D."/>
            <person name="Jin S."/>
            <person name="Johri S."/>
            <person name="Kim M."/>
            <person name="Overton L."/>
            <person name="Reardon M."/>
            <person name="Tsitrin T."/>
            <person name="Vuong H."/>
            <person name="Weaver B."/>
            <person name="Ciecko A."/>
            <person name="Tallon L."/>
            <person name="Jackson J."/>
            <person name="Pai G."/>
            <person name="Aken S.V."/>
            <person name="Utterback T."/>
            <person name="Reidmuller S."/>
            <person name="Feldblyum T."/>
            <person name="Hsiao J."/>
            <person name="Zismann V."/>
            <person name="Iobst S."/>
            <person name="de Vazeille A.R."/>
            <person name="Buell C.R."/>
            <person name="Ying K."/>
            <person name="Li Y."/>
            <person name="Lu T."/>
            <person name="Huang Y."/>
            <person name="Zhao Q."/>
            <person name="Feng Q."/>
            <person name="Zhang L."/>
            <person name="Zhu J."/>
            <person name="Weng Q."/>
            <person name="Mu J."/>
            <person name="Lu Y."/>
            <person name="Fan D."/>
            <person name="Liu Y."/>
            <person name="Guan J."/>
            <person name="Zhang Y."/>
            <person name="Yu S."/>
            <person name="Liu X."/>
            <person name="Zhang Y."/>
            <person name="Hong G."/>
            <person name="Han B."/>
            <person name="Choisne N."/>
            <person name="Demange N."/>
            <person name="Orjeda G."/>
            <person name="Samain S."/>
            <person name="Cattolico L."/>
            <person name="Pelletier E."/>
            <person name="Couloux A."/>
            <person name="Segurens B."/>
            <person name="Wincker P."/>
            <person name="D'Hont A."/>
            <person name="Scarpelli C."/>
            <person name="Weissenbach J."/>
            <person name="Salanoubat M."/>
            <person name="Quetier F."/>
            <person name="Yu Y."/>
            <person name="Kim H.R."/>
            <person name="Rambo T."/>
            <person name="Currie J."/>
            <person name="Collura K."/>
            <person name="Luo M."/>
            <person name="Yang T."/>
            <person name="Ammiraju J.S.S."/>
            <person name="Engler F."/>
            <person name="Soderlund C."/>
            <person name="Wing R.A."/>
            <person name="Palmer L.E."/>
            <person name="de la Bastide M."/>
            <person name="Spiegel L."/>
            <person name="Nascimento L."/>
            <person name="Zutavern T."/>
            <person name="O'Shaughnessy A."/>
            <person name="Dike S."/>
            <person name="Dedhia N."/>
            <person name="Preston R."/>
            <person name="Balija V."/>
            <person name="McCombie W.R."/>
            <person name="Chow T."/>
            <person name="Chen H."/>
            <person name="Chung M."/>
            <person name="Chen C."/>
            <person name="Shaw J."/>
            <person name="Wu H."/>
            <person name="Hsiao K."/>
            <person name="Chao Y."/>
            <person name="Chu M."/>
            <person name="Cheng C."/>
            <person name="Hour A."/>
            <person name="Lee P."/>
            <person name="Lin S."/>
            <person name="Lin Y."/>
            <person name="Liou J."/>
            <person name="Liu S."/>
            <person name="Hsing Y."/>
            <person name="Raghuvanshi S."/>
            <person name="Mohanty A."/>
            <person name="Bharti A.K."/>
            <person name="Gaur A."/>
            <person name="Gupta V."/>
            <person name="Kumar D."/>
            <person name="Ravi V."/>
            <person name="Vij S."/>
            <person name="Kapur A."/>
            <person name="Khurana P."/>
            <person name="Khurana P."/>
            <person name="Khurana J.P."/>
            <person name="Tyagi A.K."/>
            <person name="Gaikwad K."/>
            <person name="Singh A."/>
            <person name="Dalal V."/>
            <person name="Srivastava S."/>
            <person name="Dixit A."/>
            <person name="Pal A.K."/>
            <person name="Ghazi I.A."/>
            <person name="Yadav M."/>
            <person name="Pandit A."/>
            <person name="Bhargava A."/>
            <person name="Sureshbabu K."/>
            <person name="Batra K."/>
            <person name="Sharma T.R."/>
            <person name="Mohapatra T."/>
            <person name="Singh N.K."/>
            <person name="Messing J."/>
            <person name="Nelson A.B."/>
            <person name="Fuks G."/>
            <person name="Kavchok S."/>
            <person name="Keizer G."/>
            <person name="Linton E."/>
            <person name="Llaca V."/>
            <person name="Song R."/>
            <person name="Tanyolac B."/>
            <person name="Young S."/>
            <person name="Ho-Il K."/>
            <person name="Hahn J.H."/>
            <person name="Sangsakoo G."/>
            <person name="Vanavichit A."/>
            <person name="de Mattos Luiz.A.T."/>
            <person name="Zimmer P.D."/>
            <person name="Malone G."/>
            <person name="Dellagostin O."/>
            <person name="de Oliveira A.C."/>
            <person name="Bevan M."/>
            <person name="Bancroft I."/>
            <person name="Minx P."/>
            <person name="Cordum H."/>
            <person name="Wilson R."/>
            <person name="Cheng Z."/>
            <person name="Jin W."/>
            <person name="Jiang J."/>
            <person name="Leong S.A."/>
            <person name="Iwama H."/>
            <person name="Gojobori T."/>
            <person name="Itoh T."/>
            <person name="Niimura Y."/>
            <person name="Fujii Y."/>
            <person name="Habara T."/>
            <person name="Sakai H."/>
            <person name="Sato Y."/>
            <person name="Wilson G."/>
            <person name="Kumar K."/>
            <person name="McCouch S."/>
            <person name="Juretic N."/>
            <person name="Hoen D."/>
            <person name="Wright S."/>
            <person name="Bruskiewich R."/>
            <person name="Bureau T."/>
            <person name="Miyao A."/>
            <person name="Hirochika H."/>
            <person name="Nishikawa T."/>
            <person name="Kadowaki K."/>
            <person name="Sugiura M."/>
            <person name="Burr B."/>
            <person name="Sasaki T."/>
        </authorList>
    </citation>
    <scope>NUCLEOTIDE SEQUENCE [LARGE SCALE GENOMIC DNA]</scope>
    <source>
        <strain evidence="3">cv. Nipponbare</strain>
    </source>
</reference>
<dbReference type="Proteomes" id="UP000000763">
    <property type="component" value="Chromosome 2"/>
</dbReference>
<dbReference type="Pfam" id="PF24530">
    <property type="entry name" value="DUF7597"/>
    <property type="match status" value="1"/>
</dbReference>
<reference evidence="3" key="2">
    <citation type="journal article" date="2008" name="Nucleic Acids Res.">
        <title>The rice annotation project database (RAP-DB): 2008 update.</title>
        <authorList>
            <consortium name="The rice annotation project (RAP)"/>
        </authorList>
    </citation>
    <scope>GENOME REANNOTATION</scope>
    <source>
        <strain evidence="3">cv. Nipponbare</strain>
    </source>
</reference>
<feature type="domain" description="DUF7597" evidence="1">
    <location>
        <begin position="10"/>
        <end position="78"/>
    </location>
</feature>
<dbReference type="AlphaFoldDB" id="Q6K3M5"/>
<protein>
    <recommendedName>
        <fullName evidence="1">DUF7597 domain-containing protein</fullName>
    </recommendedName>
</protein>
<evidence type="ECO:0000313" key="2">
    <source>
        <dbReference type="EMBL" id="BAD23478.1"/>
    </source>
</evidence>
<proteinExistence type="predicted"/>
<gene>
    <name evidence="2" type="primary">OSJNBb0021C10.27</name>
</gene>
<organism evidence="2 3">
    <name type="scientific">Oryza sativa subsp. japonica</name>
    <name type="common">Rice</name>
    <dbReference type="NCBI Taxonomy" id="39947"/>
    <lineage>
        <taxon>Eukaryota</taxon>
        <taxon>Viridiplantae</taxon>
        <taxon>Streptophyta</taxon>
        <taxon>Embryophyta</taxon>
        <taxon>Tracheophyta</taxon>
        <taxon>Spermatophyta</taxon>
        <taxon>Magnoliopsida</taxon>
        <taxon>Liliopsida</taxon>
        <taxon>Poales</taxon>
        <taxon>Poaceae</taxon>
        <taxon>BOP clade</taxon>
        <taxon>Oryzoideae</taxon>
        <taxon>Oryzeae</taxon>
        <taxon>Oryzinae</taxon>
        <taxon>Oryza</taxon>
        <taxon>Oryza sativa</taxon>
    </lineage>
</organism>
<sequence>MANHTDAELRPELFLPPGANVEAPWIARIPRSDFTVQSIPQNLGEEFAVVLIEPQPPEHLVNQTINEIIHFVTHFCHIRDAMVDEGPIMQQNLAQANFIPHDQLANRRNRPYNREGWVIILGIPLRLRTYSIIEQIVNKFGKLMRWHSTDRILGRVLVKVRYTVPHEVPEKIVMGHTAELGGVGESWTFYPYVFTGNFVDMLPGDEDAPAIWEVIQDQQDQIQQLQLDLQLQQANPEGDGENGGIDDMDQDNQNQLDEVEPQLSLSFNDYSMIESSSSVQIIKQPSGQIVPYSLPIPELPFFRFPEKFCYAVAFGVFRLLLLAVNPTMFQCITQTIPWNTVKINWVVIPYVLPCSASTEIISLPVRVRKQKKQAQLSVEGLRRSPRFANKGEKLDLTCDVPKKKSKVKPMVPAFKPSKEDRSNHLPPAIPVAQLQKIGVEKCGMLPEEVAEDKLLQRKND</sequence>
<dbReference type="InterPro" id="IPR056018">
    <property type="entry name" value="DUF7597"/>
</dbReference>
<accession>Q6K3M5</accession>
<dbReference type="PANTHER" id="PTHR33075">
    <property type="entry name" value="OS02G0499800 PROTEIN"/>
    <property type="match status" value="1"/>
</dbReference>
<evidence type="ECO:0000259" key="1">
    <source>
        <dbReference type="Pfam" id="PF24530"/>
    </source>
</evidence>
<name>Q6K3M5_ORYSJ</name>
<evidence type="ECO:0000313" key="3">
    <source>
        <dbReference type="Proteomes" id="UP000000763"/>
    </source>
</evidence>
<dbReference type="EMBL" id="AP005630">
    <property type="protein sequence ID" value="BAD23478.1"/>
    <property type="molecule type" value="Genomic_DNA"/>
</dbReference>
<dbReference type="PANTHER" id="PTHR33075:SF7">
    <property type="entry name" value="OS02G0303350 PROTEIN"/>
    <property type="match status" value="1"/>
</dbReference>